<dbReference type="GO" id="GO:0005634">
    <property type="term" value="C:nucleus"/>
    <property type="evidence" value="ECO:0007669"/>
    <property type="project" value="UniProtKB-SubCell"/>
</dbReference>
<sequence>MYRNTFLFTLAILITDMLKDLNAQEKDTITFEVNVNYEGITYKWLKNGVEIPSTDRCQSRTKQLTHSLTIRNVHFGDSAEYKFVAGSAASAAKLYVDGMFLFFFHFQKKVFPVYFTILEPSPAKSMYFLYLEPPSFVMPPQPLEAMPGTNVLFSAIVKGSAPLKLKWFRGTKEILSGKGYEIALRDSTATMELFNIDISHAGEYTCQIINDAGKESCPVNLSVKEVAGVEGDFRAKLKKTPSKQKSPQEEKDIDIVELLRNVDPKEYEKYARMYGITDYRGLLQAIEQLKREKAEESGRPVN</sequence>
<dbReference type="Pfam" id="PF07679">
    <property type="entry name" value="I-set"/>
    <property type="match status" value="2"/>
</dbReference>
<evidence type="ECO:0000256" key="4">
    <source>
        <dbReference type="ARBA" id="ARBA00022490"/>
    </source>
</evidence>
<evidence type="ECO:0000256" key="1">
    <source>
        <dbReference type="ARBA" id="ARBA00004123"/>
    </source>
</evidence>
<dbReference type="Pfam" id="PF18362">
    <property type="entry name" value="THB"/>
    <property type="match status" value="1"/>
</dbReference>
<feature type="domain" description="Ig-like" evidence="10">
    <location>
        <begin position="134"/>
        <end position="222"/>
    </location>
</feature>
<dbReference type="PROSITE" id="PS50835">
    <property type="entry name" value="IG_LIKE"/>
    <property type="match status" value="1"/>
</dbReference>
<dbReference type="SUPFAM" id="SSF48726">
    <property type="entry name" value="Immunoglobulin"/>
    <property type="match status" value="2"/>
</dbReference>
<dbReference type="PANTHER" id="PTHR13817">
    <property type="entry name" value="TITIN"/>
    <property type="match status" value="1"/>
</dbReference>
<protein>
    <recommendedName>
        <fullName evidence="10">Ig-like domain-containing protein</fullName>
    </recommendedName>
</protein>
<keyword evidence="12" id="KW-1185">Reference proteome</keyword>
<evidence type="ECO:0000256" key="7">
    <source>
        <dbReference type="ARBA" id="ARBA00023242"/>
    </source>
</evidence>
<keyword evidence="5" id="KW-0677">Repeat</keyword>
<dbReference type="STRING" id="62062.ENSHHUP00000053422"/>
<accession>A0A4W5NQX2</accession>
<dbReference type="InterPro" id="IPR036179">
    <property type="entry name" value="Ig-like_dom_sf"/>
</dbReference>
<dbReference type="InterPro" id="IPR013098">
    <property type="entry name" value="Ig_I-set"/>
</dbReference>
<reference evidence="11" key="2">
    <citation type="submission" date="2025-08" db="UniProtKB">
        <authorList>
            <consortium name="Ensembl"/>
        </authorList>
    </citation>
    <scope>IDENTIFICATION</scope>
</reference>
<evidence type="ECO:0000256" key="5">
    <source>
        <dbReference type="ARBA" id="ARBA00022737"/>
    </source>
</evidence>
<feature type="signal peptide" evidence="9">
    <location>
        <begin position="1"/>
        <end position="23"/>
    </location>
</feature>
<dbReference type="GO" id="GO:0045214">
    <property type="term" value="P:sarcomere organization"/>
    <property type="evidence" value="ECO:0007669"/>
    <property type="project" value="TreeGrafter"/>
</dbReference>
<comment type="subcellular location">
    <subcellularLocation>
        <location evidence="2">Cytoplasm</location>
    </subcellularLocation>
    <subcellularLocation>
        <location evidence="1">Nucleus</location>
    </subcellularLocation>
</comment>
<dbReference type="GeneTree" id="ENSGT01110000267173"/>
<name>A0A4W5NQX2_9TELE</name>
<organism evidence="11 12">
    <name type="scientific">Hucho hucho</name>
    <name type="common">huchen</name>
    <dbReference type="NCBI Taxonomy" id="62062"/>
    <lineage>
        <taxon>Eukaryota</taxon>
        <taxon>Metazoa</taxon>
        <taxon>Chordata</taxon>
        <taxon>Craniata</taxon>
        <taxon>Vertebrata</taxon>
        <taxon>Euteleostomi</taxon>
        <taxon>Actinopterygii</taxon>
        <taxon>Neopterygii</taxon>
        <taxon>Teleostei</taxon>
        <taxon>Protacanthopterygii</taxon>
        <taxon>Salmoniformes</taxon>
        <taxon>Salmonidae</taxon>
        <taxon>Salmoninae</taxon>
        <taxon>Hucho</taxon>
    </lineage>
</organism>
<evidence type="ECO:0000256" key="3">
    <source>
        <dbReference type="ARBA" id="ARBA00006692"/>
    </source>
</evidence>
<reference evidence="12" key="1">
    <citation type="submission" date="2018-06" db="EMBL/GenBank/DDBJ databases">
        <title>Genome assembly of Danube salmon.</title>
        <authorList>
            <person name="Macqueen D.J."/>
            <person name="Gundappa M.K."/>
        </authorList>
    </citation>
    <scope>NUCLEOTIDE SEQUENCE [LARGE SCALE GENOMIC DNA]</scope>
</reference>
<keyword evidence="6" id="KW-1015">Disulfide bond</keyword>
<dbReference type="AlphaFoldDB" id="A0A4W5NQX2"/>
<evidence type="ECO:0000256" key="9">
    <source>
        <dbReference type="SAM" id="SignalP"/>
    </source>
</evidence>
<dbReference type="InterPro" id="IPR050964">
    <property type="entry name" value="Striated_Muscle_Regulatory"/>
</dbReference>
<evidence type="ECO:0000259" key="10">
    <source>
        <dbReference type="PROSITE" id="PS50835"/>
    </source>
</evidence>
<dbReference type="FunFam" id="2.60.40.10:FF:000050">
    <property type="entry name" value="Titin isoform B"/>
    <property type="match status" value="1"/>
</dbReference>
<dbReference type="Gene3D" id="2.60.40.10">
    <property type="entry name" value="Immunoglobulins"/>
    <property type="match status" value="2"/>
</dbReference>
<reference evidence="11" key="3">
    <citation type="submission" date="2025-09" db="UniProtKB">
        <authorList>
            <consortium name="Ensembl"/>
        </authorList>
    </citation>
    <scope>IDENTIFICATION</scope>
</reference>
<proteinExistence type="inferred from homology"/>
<dbReference type="InterPro" id="IPR040849">
    <property type="entry name" value="MyBP-C_THB"/>
</dbReference>
<evidence type="ECO:0000313" key="11">
    <source>
        <dbReference type="Ensembl" id="ENSHHUP00000053422.1"/>
    </source>
</evidence>
<dbReference type="CDD" id="cd00096">
    <property type="entry name" value="Ig"/>
    <property type="match status" value="2"/>
</dbReference>
<dbReference type="GO" id="GO:0031430">
    <property type="term" value="C:M band"/>
    <property type="evidence" value="ECO:0007669"/>
    <property type="project" value="TreeGrafter"/>
</dbReference>
<dbReference type="Proteomes" id="UP000314982">
    <property type="component" value="Unassembled WGS sequence"/>
</dbReference>
<dbReference type="InterPro" id="IPR007110">
    <property type="entry name" value="Ig-like_dom"/>
</dbReference>
<dbReference type="InterPro" id="IPR003599">
    <property type="entry name" value="Ig_sub"/>
</dbReference>
<evidence type="ECO:0000256" key="2">
    <source>
        <dbReference type="ARBA" id="ARBA00004496"/>
    </source>
</evidence>
<keyword evidence="8" id="KW-0393">Immunoglobulin domain</keyword>
<evidence type="ECO:0000313" key="12">
    <source>
        <dbReference type="Proteomes" id="UP000314982"/>
    </source>
</evidence>
<evidence type="ECO:0000256" key="6">
    <source>
        <dbReference type="ARBA" id="ARBA00023157"/>
    </source>
</evidence>
<keyword evidence="9" id="KW-0732">Signal</keyword>
<dbReference type="SMART" id="SM00409">
    <property type="entry name" value="IG"/>
    <property type="match status" value="2"/>
</dbReference>
<dbReference type="Ensembl" id="ENSHHUT00000055289.1">
    <property type="protein sequence ID" value="ENSHHUP00000053422.1"/>
    <property type="gene ID" value="ENSHHUG00000032084.1"/>
</dbReference>
<evidence type="ECO:0000256" key="8">
    <source>
        <dbReference type="ARBA" id="ARBA00023319"/>
    </source>
</evidence>
<dbReference type="InterPro" id="IPR013783">
    <property type="entry name" value="Ig-like_fold"/>
</dbReference>
<keyword evidence="7" id="KW-0539">Nucleus</keyword>
<dbReference type="FunFam" id="2.60.40.10:FF:000022">
    <property type="entry name" value="Cardiac titin"/>
    <property type="match status" value="1"/>
</dbReference>
<keyword evidence="4" id="KW-0963">Cytoplasm</keyword>
<comment type="similarity">
    <text evidence="3">Belongs to the protein kinase superfamily. CAMK Ser/Thr protein kinase family.</text>
</comment>
<feature type="chain" id="PRO_5021198707" description="Ig-like domain-containing protein" evidence="9">
    <location>
        <begin position="24"/>
        <end position="302"/>
    </location>
</feature>
<dbReference type="PANTHER" id="PTHR13817:SF151">
    <property type="entry name" value="TITIN"/>
    <property type="match status" value="1"/>
</dbReference>